<dbReference type="HOGENOM" id="CLU_1908851_0_0_1"/>
<proteinExistence type="predicted"/>
<dbReference type="KEGG" id="der:6548041"/>
<dbReference type="EMBL" id="CH954179">
    <property type="protein sequence ID" value="EDV55635.1"/>
    <property type="molecule type" value="Genomic_DNA"/>
</dbReference>
<keyword evidence="3" id="KW-1185">Reference proteome</keyword>
<evidence type="ECO:0000313" key="2">
    <source>
        <dbReference type="EMBL" id="EDV55635.1"/>
    </source>
</evidence>
<reference evidence="2 3" key="1">
    <citation type="journal article" date="2007" name="Nature">
        <title>Evolution of genes and genomes on the Drosophila phylogeny.</title>
        <authorList>
            <consortium name="Drosophila 12 Genomes Consortium"/>
            <person name="Clark A.G."/>
            <person name="Eisen M.B."/>
            <person name="Smith D.R."/>
            <person name="Bergman C.M."/>
            <person name="Oliver B."/>
            <person name="Markow T.A."/>
            <person name="Kaufman T.C."/>
            <person name="Kellis M."/>
            <person name="Gelbart W."/>
            <person name="Iyer V.N."/>
            <person name="Pollard D.A."/>
            <person name="Sackton T.B."/>
            <person name="Larracuente A.M."/>
            <person name="Singh N.D."/>
            <person name="Abad J.P."/>
            <person name="Abt D.N."/>
            <person name="Adryan B."/>
            <person name="Aguade M."/>
            <person name="Akashi H."/>
            <person name="Anderson W.W."/>
            <person name="Aquadro C.F."/>
            <person name="Ardell D.H."/>
            <person name="Arguello R."/>
            <person name="Artieri C.G."/>
            <person name="Barbash D.A."/>
            <person name="Barker D."/>
            <person name="Barsanti P."/>
            <person name="Batterham P."/>
            <person name="Batzoglou S."/>
            <person name="Begun D."/>
            <person name="Bhutkar A."/>
            <person name="Blanco E."/>
            <person name="Bosak S.A."/>
            <person name="Bradley R.K."/>
            <person name="Brand A.D."/>
            <person name="Brent M.R."/>
            <person name="Brooks A.N."/>
            <person name="Brown R.H."/>
            <person name="Butlin R.K."/>
            <person name="Caggese C."/>
            <person name="Calvi B.R."/>
            <person name="Bernardo de Carvalho A."/>
            <person name="Caspi A."/>
            <person name="Castrezana S."/>
            <person name="Celniker S.E."/>
            <person name="Chang J.L."/>
            <person name="Chapple C."/>
            <person name="Chatterji S."/>
            <person name="Chinwalla A."/>
            <person name="Civetta A."/>
            <person name="Clifton S.W."/>
            <person name="Comeron J.M."/>
            <person name="Costello J.C."/>
            <person name="Coyne J.A."/>
            <person name="Daub J."/>
            <person name="David R.G."/>
            <person name="Delcher A.L."/>
            <person name="Delehaunty K."/>
            <person name="Do C.B."/>
            <person name="Ebling H."/>
            <person name="Edwards K."/>
            <person name="Eickbush T."/>
            <person name="Evans J.D."/>
            <person name="Filipski A."/>
            <person name="Findeiss S."/>
            <person name="Freyhult E."/>
            <person name="Fulton L."/>
            <person name="Fulton R."/>
            <person name="Garcia A.C."/>
            <person name="Gardiner A."/>
            <person name="Garfield D.A."/>
            <person name="Garvin B.E."/>
            <person name="Gibson G."/>
            <person name="Gilbert D."/>
            <person name="Gnerre S."/>
            <person name="Godfrey J."/>
            <person name="Good R."/>
            <person name="Gotea V."/>
            <person name="Gravely B."/>
            <person name="Greenberg A.J."/>
            <person name="Griffiths-Jones S."/>
            <person name="Gross S."/>
            <person name="Guigo R."/>
            <person name="Gustafson E.A."/>
            <person name="Haerty W."/>
            <person name="Hahn M.W."/>
            <person name="Halligan D.L."/>
            <person name="Halpern A.L."/>
            <person name="Halter G.M."/>
            <person name="Han M.V."/>
            <person name="Heger A."/>
            <person name="Hillier L."/>
            <person name="Hinrichs A.S."/>
            <person name="Holmes I."/>
            <person name="Hoskins R.A."/>
            <person name="Hubisz M.J."/>
            <person name="Hultmark D."/>
            <person name="Huntley M.A."/>
            <person name="Jaffe D.B."/>
            <person name="Jagadeeshan S."/>
            <person name="Jeck W.R."/>
            <person name="Johnson J."/>
            <person name="Jones C.D."/>
            <person name="Jordan W.C."/>
            <person name="Karpen G.H."/>
            <person name="Kataoka E."/>
            <person name="Keightley P.D."/>
            <person name="Kheradpour P."/>
            <person name="Kirkness E.F."/>
            <person name="Koerich L.B."/>
            <person name="Kristiansen K."/>
            <person name="Kudrna D."/>
            <person name="Kulathinal R.J."/>
            <person name="Kumar S."/>
            <person name="Kwok R."/>
            <person name="Lander E."/>
            <person name="Langley C.H."/>
            <person name="Lapoint R."/>
            <person name="Lazzaro B.P."/>
            <person name="Lee S.J."/>
            <person name="Levesque L."/>
            <person name="Li R."/>
            <person name="Lin C.F."/>
            <person name="Lin M.F."/>
            <person name="Lindblad-Toh K."/>
            <person name="Llopart A."/>
            <person name="Long M."/>
            <person name="Low L."/>
            <person name="Lozovsky E."/>
            <person name="Lu J."/>
            <person name="Luo M."/>
            <person name="Machado C.A."/>
            <person name="Makalowski W."/>
            <person name="Marzo M."/>
            <person name="Matsuda M."/>
            <person name="Matzkin L."/>
            <person name="McAllister B."/>
            <person name="McBride C.S."/>
            <person name="McKernan B."/>
            <person name="McKernan K."/>
            <person name="Mendez-Lago M."/>
            <person name="Minx P."/>
            <person name="Mollenhauer M.U."/>
            <person name="Montooth K."/>
            <person name="Mount S.M."/>
            <person name="Mu X."/>
            <person name="Myers E."/>
            <person name="Negre B."/>
            <person name="Newfeld S."/>
            <person name="Nielsen R."/>
            <person name="Noor M.A."/>
            <person name="O'Grady P."/>
            <person name="Pachter L."/>
            <person name="Papaceit M."/>
            <person name="Parisi M.J."/>
            <person name="Parisi M."/>
            <person name="Parts L."/>
            <person name="Pedersen J.S."/>
            <person name="Pesole G."/>
            <person name="Phillippy A.M."/>
            <person name="Ponting C.P."/>
            <person name="Pop M."/>
            <person name="Porcelli D."/>
            <person name="Powell J.R."/>
            <person name="Prohaska S."/>
            <person name="Pruitt K."/>
            <person name="Puig M."/>
            <person name="Quesneville H."/>
            <person name="Ram K.R."/>
            <person name="Rand D."/>
            <person name="Rasmussen M.D."/>
            <person name="Reed L.K."/>
            <person name="Reenan R."/>
            <person name="Reily A."/>
            <person name="Remington K.A."/>
            <person name="Rieger T.T."/>
            <person name="Ritchie M.G."/>
            <person name="Robin C."/>
            <person name="Rogers Y.H."/>
            <person name="Rohde C."/>
            <person name="Rozas J."/>
            <person name="Rubenfield M.J."/>
            <person name="Ruiz A."/>
            <person name="Russo S."/>
            <person name="Salzberg S.L."/>
            <person name="Sanchez-Gracia A."/>
            <person name="Saranga D.J."/>
            <person name="Sato H."/>
            <person name="Schaeffer S.W."/>
            <person name="Schatz M.C."/>
            <person name="Schlenke T."/>
            <person name="Schwartz R."/>
            <person name="Segarra C."/>
            <person name="Singh R.S."/>
            <person name="Sirot L."/>
            <person name="Sirota M."/>
            <person name="Sisneros N.B."/>
            <person name="Smith C.D."/>
            <person name="Smith T.F."/>
            <person name="Spieth J."/>
            <person name="Stage D.E."/>
            <person name="Stark A."/>
            <person name="Stephan W."/>
            <person name="Strausberg R.L."/>
            <person name="Strempel S."/>
            <person name="Sturgill D."/>
            <person name="Sutton G."/>
            <person name="Sutton G.G."/>
            <person name="Tao W."/>
            <person name="Teichmann S."/>
            <person name="Tobari Y.N."/>
            <person name="Tomimura Y."/>
            <person name="Tsolas J.M."/>
            <person name="Valente V.L."/>
            <person name="Venter E."/>
            <person name="Venter J.C."/>
            <person name="Vicario S."/>
            <person name="Vieira F.G."/>
            <person name="Vilella A.J."/>
            <person name="Villasante A."/>
            <person name="Walenz B."/>
            <person name="Wang J."/>
            <person name="Wasserman M."/>
            <person name="Watts T."/>
            <person name="Wilson D."/>
            <person name="Wilson R.K."/>
            <person name="Wing R.A."/>
            <person name="Wolfner M.F."/>
            <person name="Wong A."/>
            <person name="Wong G.K."/>
            <person name="Wu C.I."/>
            <person name="Wu G."/>
            <person name="Yamamoto D."/>
            <person name="Yang H.P."/>
            <person name="Yang S.P."/>
            <person name="Yorke J.A."/>
            <person name="Yoshida K."/>
            <person name="Zdobnov E."/>
            <person name="Zhang P."/>
            <person name="Zhang Y."/>
            <person name="Zimin A.V."/>
            <person name="Baldwin J."/>
            <person name="Abdouelleil A."/>
            <person name="Abdulkadir J."/>
            <person name="Abebe A."/>
            <person name="Abera B."/>
            <person name="Abreu J."/>
            <person name="Acer S.C."/>
            <person name="Aftuck L."/>
            <person name="Alexander A."/>
            <person name="An P."/>
            <person name="Anderson E."/>
            <person name="Anderson S."/>
            <person name="Arachi H."/>
            <person name="Azer M."/>
            <person name="Bachantsang P."/>
            <person name="Barry A."/>
            <person name="Bayul T."/>
            <person name="Berlin A."/>
            <person name="Bessette D."/>
            <person name="Bloom T."/>
            <person name="Blye J."/>
            <person name="Boguslavskiy L."/>
            <person name="Bonnet C."/>
            <person name="Boukhgalter B."/>
            <person name="Bourzgui I."/>
            <person name="Brown A."/>
            <person name="Cahill P."/>
            <person name="Channer S."/>
            <person name="Cheshatsang Y."/>
            <person name="Chuda L."/>
            <person name="Citroen M."/>
            <person name="Collymore A."/>
            <person name="Cooke P."/>
            <person name="Costello M."/>
            <person name="D'Aco K."/>
            <person name="Daza R."/>
            <person name="De Haan G."/>
            <person name="DeGray S."/>
            <person name="DeMaso C."/>
            <person name="Dhargay N."/>
            <person name="Dooley K."/>
            <person name="Dooley E."/>
            <person name="Doricent M."/>
            <person name="Dorje P."/>
            <person name="Dorjee K."/>
            <person name="Dupes A."/>
            <person name="Elong R."/>
            <person name="Falk J."/>
            <person name="Farina A."/>
            <person name="Faro S."/>
            <person name="Ferguson D."/>
            <person name="Fisher S."/>
            <person name="Foley C.D."/>
            <person name="Franke A."/>
            <person name="Friedrich D."/>
            <person name="Gadbois L."/>
            <person name="Gearin G."/>
            <person name="Gearin C.R."/>
            <person name="Giannoukos G."/>
            <person name="Goode T."/>
            <person name="Graham J."/>
            <person name="Grandbois E."/>
            <person name="Grewal S."/>
            <person name="Gyaltsen K."/>
            <person name="Hafez N."/>
            <person name="Hagos B."/>
            <person name="Hall J."/>
            <person name="Henson C."/>
            <person name="Hollinger A."/>
            <person name="Honan T."/>
            <person name="Huard M.D."/>
            <person name="Hughes L."/>
            <person name="Hurhula B."/>
            <person name="Husby M.E."/>
            <person name="Kamat A."/>
            <person name="Kanga B."/>
            <person name="Kashin S."/>
            <person name="Khazanovich D."/>
            <person name="Kisner P."/>
            <person name="Lance K."/>
            <person name="Lara M."/>
            <person name="Lee W."/>
            <person name="Lennon N."/>
            <person name="Letendre F."/>
            <person name="LeVine R."/>
            <person name="Lipovsky A."/>
            <person name="Liu X."/>
            <person name="Liu J."/>
            <person name="Liu S."/>
            <person name="Lokyitsang T."/>
            <person name="Lokyitsang Y."/>
            <person name="Lubonja R."/>
            <person name="Lui A."/>
            <person name="MacDonald P."/>
            <person name="Magnisalis V."/>
            <person name="Maru K."/>
            <person name="Matthews C."/>
            <person name="McCusker W."/>
            <person name="McDonough S."/>
            <person name="Mehta T."/>
            <person name="Meldrim J."/>
            <person name="Meneus L."/>
            <person name="Mihai O."/>
            <person name="Mihalev A."/>
            <person name="Mihova T."/>
            <person name="Mittelman R."/>
            <person name="Mlenga V."/>
            <person name="Montmayeur A."/>
            <person name="Mulrain L."/>
            <person name="Navidi A."/>
            <person name="Naylor J."/>
            <person name="Negash T."/>
            <person name="Nguyen T."/>
            <person name="Nguyen N."/>
            <person name="Nicol R."/>
            <person name="Norbu C."/>
            <person name="Norbu N."/>
            <person name="Novod N."/>
            <person name="O'Neill B."/>
            <person name="Osman S."/>
            <person name="Markiewicz E."/>
            <person name="Oyono O.L."/>
            <person name="Patti C."/>
            <person name="Phunkhang P."/>
            <person name="Pierre F."/>
            <person name="Priest M."/>
            <person name="Raghuraman S."/>
            <person name="Rege F."/>
            <person name="Reyes R."/>
            <person name="Rise C."/>
            <person name="Rogov P."/>
            <person name="Ross K."/>
            <person name="Ryan E."/>
            <person name="Settipalli S."/>
            <person name="Shea T."/>
            <person name="Sherpa N."/>
            <person name="Shi L."/>
            <person name="Shih D."/>
            <person name="Sparrow T."/>
            <person name="Spaulding J."/>
            <person name="Stalker J."/>
            <person name="Stange-Thomann N."/>
            <person name="Stavropoulos S."/>
            <person name="Stone C."/>
            <person name="Strader C."/>
            <person name="Tesfaye S."/>
            <person name="Thomson T."/>
            <person name="Thoulutsang Y."/>
            <person name="Thoulutsang D."/>
            <person name="Topham K."/>
            <person name="Topping I."/>
            <person name="Tsamla T."/>
            <person name="Vassiliev H."/>
            <person name="Vo A."/>
            <person name="Wangchuk T."/>
            <person name="Wangdi T."/>
            <person name="Weiand M."/>
            <person name="Wilkinson J."/>
            <person name="Wilson A."/>
            <person name="Yadav S."/>
            <person name="Young G."/>
            <person name="Yu Q."/>
            <person name="Zembek L."/>
            <person name="Zhong D."/>
            <person name="Zimmer A."/>
            <person name="Zwirko Z."/>
            <person name="Jaffe D.B."/>
            <person name="Alvarez P."/>
            <person name="Brockman W."/>
            <person name="Butler J."/>
            <person name="Chin C."/>
            <person name="Gnerre S."/>
            <person name="Grabherr M."/>
            <person name="Kleber M."/>
            <person name="Mauceli E."/>
            <person name="MacCallum I."/>
        </authorList>
    </citation>
    <scope>NUCLEOTIDE SEQUENCE [LARGE SCALE GENOMIC DNA]</scope>
    <source>
        <strain evidence="2 3">TSC#14021-0224.01</strain>
    </source>
</reference>
<feature type="compositionally biased region" description="Basic and acidic residues" evidence="1">
    <location>
        <begin position="7"/>
        <end position="26"/>
    </location>
</feature>
<gene>
    <name evidence="2" type="primary">Dere\GG22204</name>
    <name evidence="2" type="synonym">dere_GLEANR_6951</name>
    <name evidence="2" type="synonym">GG22204</name>
    <name evidence="2" type="ORF">Dere_GG22204</name>
</gene>
<dbReference type="AlphaFoldDB" id="B3NNS8"/>
<feature type="region of interest" description="Disordered" evidence="1">
    <location>
        <begin position="1"/>
        <end position="26"/>
    </location>
</feature>
<dbReference type="PhylomeDB" id="B3NNS8"/>
<reference evidence="2 3" key="2">
    <citation type="journal article" date="2008" name="Bioinformatics">
        <title>Assembly reconciliation.</title>
        <authorList>
            <person name="Zimin A.V."/>
            <person name="Smith D.R."/>
            <person name="Sutton G."/>
            <person name="Yorke J.A."/>
        </authorList>
    </citation>
    <scope>NUCLEOTIDE SEQUENCE [LARGE SCALE GENOMIC DNA]</scope>
    <source>
        <strain evidence="2 3">TSC#14021-0224.01</strain>
    </source>
</reference>
<protein>
    <submittedName>
        <fullName evidence="2">Uncharacterized protein</fullName>
    </submittedName>
</protein>
<evidence type="ECO:0000256" key="1">
    <source>
        <dbReference type="SAM" id="MobiDB-lite"/>
    </source>
</evidence>
<name>B3NNS8_DROER</name>
<evidence type="ECO:0000313" key="3">
    <source>
        <dbReference type="Proteomes" id="UP000008711"/>
    </source>
</evidence>
<dbReference type="OrthoDB" id="7853546at2759"/>
<dbReference type="OMA" id="CHEPNCP"/>
<feature type="region of interest" description="Disordered" evidence="1">
    <location>
        <begin position="108"/>
        <end position="132"/>
    </location>
</feature>
<sequence>MARRKNKEQMLKEMFKRPQKADRPSLEDQKNLNLKRKTMNPAAAAKRYSLPRTLKRSVIRQICRLPPEACSQNTEAQVKYFNSNYGRNKNANLSRPDCHKPTCPQILSSIKAKENLRMSPASRQRSQKTKKN</sequence>
<accession>B3NNS8</accession>
<organism evidence="2 3">
    <name type="scientific">Drosophila erecta</name>
    <name type="common">Fruit fly</name>
    <dbReference type="NCBI Taxonomy" id="7220"/>
    <lineage>
        <taxon>Eukaryota</taxon>
        <taxon>Metazoa</taxon>
        <taxon>Ecdysozoa</taxon>
        <taxon>Arthropoda</taxon>
        <taxon>Hexapoda</taxon>
        <taxon>Insecta</taxon>
        <taxon>Pterygota</taxon>
        <taxon>Neoptera</taxon>
        <taxon>Endopterygota</taxon>
        <taxon>Diptera</taxon>
        <taxon>Brachycera</taxon>
        <taxon>Muscomorpha</taxon>
        <taxon>Ephydroidea</taxon>
        <taxon>Drosophilidae</taxon>
        <taxon>Drosophila</taxon>
        <taxon>Sophophora</taxon>
    </lineage>
</organism>
<dbReference type="Proteomes" id="UP000008711">
    <property type="component" value="Unassembled WGS sequence"/>
</dbReference>